<comment type="subcellular location">
    <subcellularLocation>
        <location evidence="1">Membrane</location>
        <topology evidence="1">Multi-pass membrane protein</topology>
    </subcellularLocation>
</comment>
<feature type="transmembrane region" description="Helical" evidence="7">
    <location>
        <begin position="71"/>
        <end position="87"/>
    </location>
</feature>
<evidence type="ECO:0000256" key="3">
    <source>
        <dbReference type="ARBA" id="ARBA00022692"/>
    </source>
</evidence>
<feature type="chain" id="PRO_5021234134" evidence="8">
    <location>
        <begin position="20"/>
        <end position="88"/>
    </location>
</feature>
<evidence type="ECO:0000256" key="6">
    <source>
        <dbReference type="ARBA" id="ARBA00038485"/>
    </source>
</evidence>
<comment type="caution">
    <text evidence="9">The sequence shown here is derived from an EMBL/GenBank/DDBJ whole genome shotgun (WGS) entry which is preliminary data.</text>
</comment>
<dbReference type="Proteomes" id="UP000499080">
    <property type="component" value="Unassembled WGS sequence"/>
</dbReference>
<keyword evidence="10" id="KW-1185">Reference proteome</keyword>
<protein>
    <submittedName>
        <fullName evidence="9">Uncharacterized protein</fullName>
    </submittedName>
</protein>
<dbReference type="PANTHER" id="PTHR16950:SF25">
    <property type="entry name" value="ZINC TRANSPORTER SLC39A7"/>
    <property type="match status" value="1"/>
</dbReference>
<keyword evidence="3 7" id="KW-0812">Transmembrane</keyword>
<accession>A0A4Y2GPC1</accession>
<evidence type="ECO:0000313" key="9">
    <source>
        <dbReference type="EMBL" id="GBM53964.1"/>
    </source>
</evidence>
<dbReference type="PANTHER" id="PTHR16950">
    <property type="entry name" value="ZINC TRANSPORTER SLC39A7 HISTIDINE-RICH MEMBRANE PROTEIN KE4"/>
    <property type="match status" value="1"/>
</dbReference>
<reference evidence="9 10" key="1">
    <citation type="journal article" date="2019" name="Sci. Rep.">
        <title>Orb-weaving spider Araneus ventricosus genome elucidates the spidroin gene catalogue.</title>
        <authorList>
            <person name="Kono N."/>
            <person name="Nakamura H."/>
            <person name="Ohtoshi R."/>
            <person name="Moran D.A.P."/>
            <person name="Shinohara A."/>
            <person name="Yoshida Y."/>
            <person name="Fujiwara M."/>
            <person name="Mori M."/>
            <person name="Tomita M."/>
            <person name="Arakawa K."/>
        </authorList>
    </citation>
    <scope>NUCLEOTIDE SEQUENCE [LARGE SCALE GENOMIC DNA]</scope>
</reference>
<feature type="signal peptide" evidence="8">
    <location>
        <begin position="1"/>
        <end position="19"/>
    </location>
</feature>
<dbReference type="AlphaFoldDB" id="A0A4Y2GPC1"/>
<comment type="similarity">
    <text evidence="6">Belongs to the ZIP transporter (TC 2.A.5) family. KE4/Catsup subfamily.</text>
</comment>
<evidence type="ECO:0000256" key="1">
    <source>
        <dbReference type="ARBA" id="ARBA00004141"/>
    </source>
</evidence>
<sequence>MSIGHAILLQLVTAVGAVAGTACSLFAEGMDARVTNLILPFTAGGFIYIATVSVIPDLLEDTKFWQSVKEVVALLIGVFMMVLIAQYE</sequence>
<evidence type="ECO:0000256" key="8">
    <source>
        <dbReference type="SAM" id="SignalP"/>
    </source>
</evidence>
<dbReference type="GO" id="GO:0006882">
    <property type="term" value="P:intracellular zinc ion homeostasis"/>
    <property type="evidence" value="ECO:0007669"/>
    <property type="project" value="TreeGrafter"/>
</dbReference>
<organism evidence="9 10">
    <name type="scientific">Araneus ventricosus</name>
    <name type="common">Orbweaver spider</name>
    <name type="synonym">Epeira ventricosa</name>
    <dbReference type="NCBI Taxonomy" id="182803"/>
    <lineage>
        <taxon>Eukaryota</taxon>
        <taxon>Metazoa</taxon>
        <taxon>Ecdysozoa</taxon>
        <taxon>Arthropoda</taxon>
        <taxon>Chelicerata</taxon>
        <taxon>Arachnida</taxon>
        <taxon>Araneae</taxon>
        <taxon>Araneomorphae</taxon>
        <taxon>Entelegynae</taxon>
        <taxon>Araneoidea</taxon>
        <taxon>Araneidae</taxon>
        <taxon>Araneus</taxon>
    </lineage>
</organism>
<gene>
    <name evidence="9" type="ORF">AVEN_18730_1</name>
</gene>
<dbReference type="GO" id="GO:0005385">
    <property type="term" value="F:zinc ion transmembrane transporter activity"/>
    <property type="evidence" value="ECO:0007669"/>
    <property type="project" value="TreeGrafter"/>
</dbReference>
<evidence type="ECO:0000256" key="7">
    <source>
        <dbReference type="SAM" id="Phobius"/>
    </source>
</evidence>
<evidence type="ECO:0000256" key="2">
    <source>
        <dbReference type="ARBA" id="ARBA00022448"/>
    </source>
</evidence>
<evidence type="ECO:0000256" key="5">
    <source>
        <dbReference type="ARBA" id="ARBA00023136"/>
    </source>
</evidence>
<dbReference type="OrthoDB" id="200954at2759"/>
<evidence type="ECO:0000256" key="4">
    <source>
        <dbReference type="ARBA" id="ARBA00022989"/>
    </source>
</evidence>
<dbReference type="Pfam" id="PF02535">
    <property type="entry name" value="Zip"/>
    <property type="match status" value="1"/>
</dbReference>
<dbReference type="GO" id="GO:0016020">
    <property type="term" value="C:membrane"/>
    <property type="evidence" value="ECO:0007669"/>
    <property type="project" value="UniProtKB-SubCell"/>
</dbReference>
<dbReference type="EMBL" id="BGPR01001439">
    <property type="protein sequence ID" value="GBM53964.1"/>
    <property type="molecule type" value="Genomic_DNA"/>
</dbReference>
<dbReference type="InterPro" id="IPR003689">
    <property type="entry name" value="ZIP"/>
</dbReference>
<proteinExistence type="inferred from homology"/>
<keyword evidence="5 7" id="KW-0472">Membrane</keyword>
<keyword evidence="4 7" id="KW-1133">Transmembrane helix</keyword>
<keyword evidence="8" id="KW-0732">Signal</keyword>
<feature type="transmembrane region" description="Helical" evidence="7">
    <location>
        <begin position="37"/>
        <end position="59"/>
    </location>
</feature>
<evidence type="ECO:0000313" key="10">
    <source>
        <dbReference type="Proteomes" id="UP000499080"/>
    </source>
</evidence>
<name>A0A4Y2GPC1_ARAVE</name>
<keyword evidence="2" id="KW-0813">Transport</keyword>